<gene>
    <name evidence="1" type="ORF">LY89DRAFT_689670</name>
</gene>
<dbReference type="Proteomes" id="UP000070700">
    <property type="component" value="Unassembled WGS sequence"/>
</dbReference>
<protein>
    <submittedName>
        <fullName evidence="1">Uncharacterized protein</fullName>
    </submittedName>
</protein>
<sequence length="70" mass="7868">MDLTSGFSLLRTVFLMAHAVEDIRQELFGISQFGSDFWETCKNIEQFNCQISRTISNQPAPESSIILALA</sequence>
<accession>A0A132BDU6</accession>
<reference evidence="1 2" key="1">
    <citation type="submission" date="2015-10" db="EMBL/GenBank/DDBJ databases">
        <title>Full genome of DAOMC 229536 Phialocephala scopiformis, a fungal endophyte of spruce producing the potent anti-insectan compound rugulosin.</title>
        <authorList>
            <consortium name="DOE Joint Genome Institute"/>
            <person name="Walker A.K."/>
            <person name="Frasz S.L."/>
            <person name="Seifert K.A."/>
            <person name="Miller J.D."/>
            <person name="Mondo S.J."/>
            <person name="Labutti K."/>
            <person name="Lipzen A."/>
            <person name="Dockter R."/>
            <person name="Kennedy M."/>
            <person name="Grigoriev I.V."/>
            <person name="Spatafora J.W."/>
        </authorList>
    </citation>
    <scope>NUCLEOTIDE SEQUENCE [LARGE SCALE GENOMIC DNA]</scope>
    <source>
        <strain evidence="1 2">CBS 120377</strain>
    </source>
</reference>
<dbReference type="EMBL" id="KQ947429">
    <property type="protein sequence ID" value="KUJ10423.1"/>
    <property type="molecule type" value="Genomic_DNA"/>
</dbReference>
<dbReference type="GeneID" id="28825675"/>
<name>A0A132BDU6_MOLSC</name>
<keyword evidence="2" id="KW-1185">Reference proteome</keyword>
<dbReference type="RefSeq" id="XP_018064778.1">
    <property type="nucleotide sequence ID" value="XM_018215949.1"/>
</dbReference>
<evidence type="ECO:0000313" key="1">
    <source>
        <dbReference type="EMBL" id="KUJ10423.1"/>
    </source>
</evidence>
<proteinExistence type="predicted"/>
<dbReference type="AlphaFoldDB" id="A0A132BDU6"/>
<organism evidence="1 2">
    <name type="scientific">Mollisia scopiformis</name>
    <name type="common">Conifer needle endophyte fungus</name>
    <name type="synonym">Phialocephala scopiformis</name>
    <dbReference type="NCBI Taxonomy" id="149040"/>
    <lineage>
        <taxon>Eukaryota</taxon>
        <taxon>Fungi</taxon>
        <taxon>Dikarya</taxon>
        <taxon>Ascomycota</taxon>
        <taxon>Pezizomycotina</taxon>
        <taxon>Leotiomycetes</taxon>
        <taxon>Helotiales</taxon>
        <taxon>Mollisiaceae</taxon>
        <taxon>Mollisia</taxon>
    </lineage>
</organism>
<evidence type="ECO:0000313" key="2">
    <source>
        <dbReference type="Proteomes" id="UP000070700"/>
    </source>
</evidence>
<dbReference type="InParanoid" id="A0A132BDU6"/>
<dbReference type="KEGG" id="psco:LY89DRAFT_689670"/>